<protein>
    <submittedName>
        <fullName evidence="2">Uncharacterized protein</fullName>
    </submittedName>
</protein>
<dbReference type="EMBL" id="CM001879">
    <property type="protein sequence ID" value="EOX94764.1"/>
    <property type="molecule type" value="Genomic_DNA"/>
</dbReference>
<evidence type="ECO:0000256" key="1">
    <source>
        <dbReference type="SAM" id="SignalP"/>
    </source>
</evidence>
<dbReference type="HOGENOM" id="CLU_2780948_0_0_1"/>
<feature type="chain" id="PRO_5001596582" evidence="1">
    <location>
        <begin position="23"/>
        <end position="69"/>
    </location>
</feature>
<feature type="signal peptide" evidence="1">
    <location>
        <begin position="1"/>
        <end position="22"/>
    </location>
</feature>
<sequence>MASAKRILAFLLMLAFSGVLLGAVYKVGDSASWSMKRNIDFFFPFFNLRFRASGSATFSFSSKTVNFTI</sequence>
<dbReference type="Gramene" id="EOX94764">
    <property type="protein sequence ID" value="EOX94764"/>
    <property type="gene ID" value="TCM_004378"/>
</dbReference>
<dbReference type="Proteomes" id="UP000026915">
    <property type="component" value="Chromosome 1"/>
</dbReference>
<keyword evidence="1" id="KW-0732">Signal</keyword>
<keyword evidence="3" id="KW-1185">Reference proteome</keyword>
<dbReference type="AlphaFoldDB" id="A0A061DPN8"/>
<proteinExistence type="predicted"/>
<name>A0A061DPN8_THECC</name>
<reference evidence="2 3" key="1">
    <citation type="journal article" date="2013" name="Genome Biol.">
        <title>The genome sequence of the most widely cultivated cacao type and its use to identify candidate genes regulating pod color.</title>
        <authorList>
            <person name="Motamayor J.C."/>
            <person name="Mockaitis K."/>
            <person name="Schmutz J."/>
            <person name="Haiminen N."/>
            <person name="Iii D.L."/>
            <person name="Cornejo O."/>
            <person name="Findley S.D."/>
            <person name="Zheng P."/>
            <person name="Utro F."/>
            <person name="Royaert S."/>
            <person name="Saski C."/>
            <person name="Jenkins J."/>
            <person name="Podicheti R."/>
            <person name="Zhao M."/>
            <person name="Scheffler B.E."/>
            <person name="Stack J.C."/>
            <person name="Feltus F.A."/>
            <person name="Mustiga G.M."/>
            <person name="Amores F."/>
            <person name="Phillips W."/>
            <person name="Marelli J.P."/>
            <person name="May G.D."/>
            <person name="Shapiro H."/>
            <person name="Ma J."/>
            <person name="Bustamante C.D."/>
            <person name="Schnell R.J."/>
            <person name="Main D."/>
            <person name="Gilbert D."/>
            <person name="Parida L."/>
            <person name="Kuhn D.N."/>
        </authorList>
    </citation>
    <scope>NUCLEOTIDE SEQUENCE [LARGE SCALE GENOMIC DNA]</scope>
    <source>
        <strain evidence="3">cv. Matina 1-6</strain>
    </source>
</reference>
<dbReference type="InParanoid" id="A0A061DPN8"/>
<evidence type="ECO:0000313" key="2">
    <source>
        <dbReference type="EMBL" id="EOX94764.1"/>
    </source>
</evidence>
<organism evidence="2 3">
    <name type="scientific">Theobroma cacao</name>
    <name type="common">Cacao</name>
    <name type="synonym">Cocoa</name>
    <dbReference type="NCBI Taxonomy" id="3641"/>
    <lineage>
        <taxon>Eukaryota</taxon>
        <taxon>Viridiplantae</taxon>
        <taxon>Streptophyta</taxon>
        <taxon>Embryophyta</taxon>
        <taxon>Tracheophyta</taxon>
        <taxon>Spermatophyta</taxon>
        <taxon>Magnoliopsida</taxon>
        <taxon>eudicotyledons</taxon>
        <taxon>Gunneridae</taxon>
        <taxon>Pentapetalae</taxon>
        <taxon>rosids</taxon>
        <taxon>malvids</taxon>
        <taxon>Malvales</taxon>
        <taxon>Malvaceae</taxon>
        <taxon>Byttnerioideae</taxon>
        <taxon>Theobroma</taxon>
    </lineage>
</organism>
<accession>A0A061DPN8</accession>
<evidence type="ECO:0000313" key="3">
    <source>
        <dbReference type="Proteomes" id="UP000026915"/>
    </source>
</evidence>
<gene>
    <name evidence="2" type="ORF">TCM_004378</name>
</gene>